<evidence type="ECO:0000313" key="15">
    <source>
        <dbReference type="EMBL" id="PWJ55746.1"/>
    </source>
</evidence>
<evidence type="ECO:0000256" key="3">
    <source>
        <dbReference type="ARBA" id="ARBA00022679"/>
    </source>
</evidence>
<dbReference type="Gene3D" id="1.10.510.10">
    <property type="entry name" value="Transferase(Phosphotransferase) domain 1"/>
    <property type="match status" value="1"/>
</dbReference>
<reference evidence="15 16" key="1">
    <citation type="submission" date="2018-03" db="EMBL/GenBank/DDBJ databases">
        <title>Genomic Encyclopedia of Archaeal and Bacterial Type Strains, Phase II (KMG-II): from individual species to whole genera.</title>
        <authorList>
            <person name="Goeker M."/>
        </authorList>
    </citation>
    <scope>NUCLEOTIDE SEQUENCE [LARGE SCALE GENOMIC DNA]</scope>
    <source>
        <strain evidence="15 16">DSM 44889</strain>
    </source>
</reference>
<dbReference type="InterPro" id="IPR017441">
    <property type="entry name" value="Protein_kinase_ATP_BS"/>
</dbReference>
<evidence type="ECO:0000256" key="2">
    <source>
        <dbReference type="ARBA" id="ARBA00022527"/>
    </source>
</evidence>
<evidence type="ECO:0000259" key="14">
    <source>
        <dbReference type="PROSITE" id="PS51178"/>
    </source>
</evidence>
<gene>
    <name evidence="15" type="ORF">BXY45_102110</name>
</gene>
<evidence type="ECO:0000256" key="1">
    <source>
        <dbReference type="ARBA" id="ARBA00012513"/>
    </source>
</evidence>
<dbReference type="PROSITE" id="PS50011">
    <property type="entry name" value="PROTEIN_KINASE_DOM"/>
    <property type="match status" value="1"/>
</dbReference>
<evidence type="ECO:0000313" key="16">
    <source>
        <dbReference type="Proteomes" id="UP000245469"/>
    </source>
</evidence>
<evidence type="ECO:0000256" key="11">
    <source>
        <dbReference type="SAM" id="MobiDB-lite"/>
    </source>
</evidence>
<dbReference type="InterPro" id="IPR008271">
    <property type="entry name" value="Ser/Thr_kinase_AS"/>
</dbReference>
<dbReference type="Gene3D" id="3.30.10.20">
    <property type="match status" value="3"/>
</dbReference>
<evidence type="ECO:0000256" key="8">
    <source>
        <dbReference type="ARBA" id="ARBA00047899"/>
    </source>
</evidence>
<feature type="domain" description="PASTA" evidence="14">
    <location>
        <begin position="382"/>
        <end position="449"/>
    </location>
</feature>
<dbReference type="FunFam" id="3.30.200.20:FF:000035">
    <property type="entry name" value="Serine/threonine protein kinase Stk1"/>
    <property type="match status" value="1"/>
</dbReference>
<comment type="caution">
    <text evidence="15">The sequence shown here is derived from an EMBL/GenBank/DDBJ whole genome shotgun (WGS) entry which is preliminary data.</text>
</comment>
<comment type="catalytic activity">
    <reaction evidence="9">
        <text>L-seryl-[protein] + ATP = O-phospho-L-seryl-[protein] + ADP + H(+)</text>
        <dbReference type="Rhea" id="RHEA:17989"/>
        <dbReference type="Rhea" id="RHEA-COMP:9863"/>
        <dbReference type="Rhea" id="RHEA-COMP:11604"/>
        <dbReference type="ChEBI" id="CHEBI:15378"/>
        <dbReference type="ChEBI" id="CHEBI:29999"/>
        <dbReference type="ChEBI" id="CHEBI:30616"/>
        <dbReference type="ChEBI" id="CHEBI:83421"/>
        <dbReference type="ChEBI" id="CHEBI:456216"/>
        <dbReference type="EC" id="2.7.11.1"/>
    </reaction>
</comment>
<dbReference type="Gene3D" id="3.30.200.20">
    <property type="entry name" value="Phosphorylase Kinase, domain 1"/>
    <property type="match status" value="1"/>
</dbReference>
<keyword evidence="12" id="KW-1133">Transmembrane helix</keyword>
<dbReference type="InterPro" id="IPR005543">
    <property type="entry name" value="PASTA_dom"/>
</dbReference>
<dbReference type="PANTHER" id="PTHR43289:SF6">
    <property type="entry name" value="SERINE_THREONINE-PROTEIN KINASE NEKL-3"/>
    <property type="match status" value="1"/>
</dbReference>
<keyword evidence="16" id="KW-1185">Reference proteome</keyword>
<accession>A0A316AD86</accession>
<evidence type="ECO:0000256" key="12">
    <source>
        <dbReference type="SAM" id="Phobius"/>
    </source>
</evidence>
<feature type="binding site" evidence="10">
    <location>
        <position position="41"/>
    </location>
    <ligand>
        <name>ATP</name>
        <dbReference type="ChEBI" id="CHEBI:30616"/>
    </ligand>
</feature>
<feature type="region of interest" description="Disordered" evidence="11">
    <location>
        <begin position="580"/>
        <end position="645"/>
    </location>
</feature>
<dbReference type="PROSITE" id="PS00108">
    <property type="entry name" value="PROTEIN_KINASE_ST"/>
    <property type="match status" value="1"/>
</dbReference>
<feature type="domain" description="Protein kinase" evidence="13">
    <location>
        <begin position="12"/>
        <end position="291"/>
    </location>
</feature>
<dbReference type="GO" id="GO:0004674">
    <property type="term" value="F:protein serine/threonine kinase activity"/>
    <property type="evidence" value="ECO:0007669"/>
    <property type="project" value="UniProtKB-KW"/>
</dbReference>
<evidence type="ECO:0000256" key="6">
    <source>
        <dbReference type="ARBA" id="ARBA00022777"/>
    </source>
</evidence>
<evidence type="ECO:0000256" key="4">
    <source>
        <dbReference type="ARBA" id="ARBA00022737"/>
    </source>
</evidence>
<dbReference type="Pfam" id="PF03793">
    <property type="entry name" value="PASTA"/>
    <property type="match status" value="3"/>
</dbReference>
<dbReference type="Proteomes" id="UP000245469">
    <property type="component" value="Unassembled WGS sequence"/>
</dbReference>
<evidence type="ECO:0000256" key="9">
    <source>
        <dbReference type="ARBA" id="ARBA00048679"/>
    </source>
</evidence>
<dbReference type="GO" id="GO:0045717">
    <property type="term" value="P:negative regulation of fatty acid biosynthetic process"/>
    <property type="evidence" value="ECO:0007669"/>
    <property type="project" value="UniProtKB-ARBA"/>
</dbReference>
<keyword evidence="3" id="KW-0808">Transferase</keyword>
<keyword evidence="5 10" id="KW-0547">Nucleotide-binding</keyword>
<feature type="domain" description="PASTA" evidence="14">
    <location>
        <begin position="450"/>
        <end position="517"/>
    </location>
</feature>
<dbReference type="NCBIfam" id="NF033483">
    <property type="entry name" value="PknB_PASTA_kin"/>
    <property type="match status" value="1"/>
</dbReference>
<dbReference type="CDD" id="cd06577">
    <property type="entry name" value="PASTA_pknB"/>
    <property type="match status" value="3"/>
</dbReference>
<dbReference type="InterPro" id="IPR000719">
    <property type="entry name" value="Prot_kinase_dom"/>
</dbReference>
<keyword evidence="2" id="KW-0723">Serine/threonine-protein kinase</keyword>
<sequence length="645" mass="66660">MNGTSRVLGDRYEVSELLGRGGMAEVHAGRDQRLGRRVAIKLLRADMARDPVFQARFRREAQSTAGLNHPSIVAVYDTGEDVFTESGGAQVRTPYIVMEYVEGQTVRDLLDEAGGSGLGTQRAVEITTGVLTALQAAHAAGIVHRDVKPANVMVTPSGGIKVMDFGIARAVADSSATMTQTSAVIGTAQYLSPEQARGEVVDARTDLYSTGCLLYELLTGRPPFVGDSPVAVAYQHVGELPQPPSRFNRAVDDELDRVVLKALAKQRDDRYADAAEFREDLLAAEAGHEVMAPTVAVAHAAATQHLPTTTEATRAVAAGGFVSRRGRNDPTGQAAAVDAPVTGQFAAQPEPRRGSRVFMAVLVVVLLVVLLLVGWLTLRAYQESTMVTVPTVVGQNEETARGLLRAQGLSVSGVTSKADPKPSGIVIDSTPQGGSQVKAKSSVALVVSSGPAAVQVPEVAGQTQEQAAASLRREGLTLGDIATQDIAQLRAGTVISTDPPVGSSVAPQTAVNLTVASGKVAVTNVVTKSQEDAVAALTELGLVPSLSPAPSDQPLGTVLSQTPERGVVAIGSVVQLVISGGPTATQTPSETTPSDTPTSDPTDSGAPPSPSQSPSGTASGTPTQNTSLAPEEPDESPTRTPAAAG</sequence>
<dbReference type="SMART" id="SM00220">
    <property type="entry name" value="S_TKc"/>
    <property type="match status" value="1"/>
</dbReference>
<dbReference type="GO" id="GO:0005524">
    <property type="term" value="F:ATP binding"/>
    <property type="evidence" value="ECO:0007669"/>
    <property type="project" value="UniProtKB-UniRule"/>
</dbReference>
<keyword evidence="7 10" id="KW-0067">ATP-binding</keyword>
<dbReference type="EMBL" id="QGDQ01000002">
    <property type="protein sequence ID" value="PWJ55746.1"/>
    <property type="molecule type" value="Genomic_DNA"/>
</dbReference>
<feature type="domain" description="PASTA" evidence="14">
    <location>
        <begin position="518"/>
        <end position="580"/>
    </location>
</feature>
<dbReference type="PROSITE" id="PS51178">
    <property type="entry name" value="PASTA"/>
    <property type="match status" value="3"/>
</dbReference>
<dbReference type="InterPro" id="IPR011009">
    <property type="entry name" value="Kinase-like_dom_sf"/>
</dbReference>
<dbReference type="SUPFAM" id="SSF56112">
    <property type="entry name" value="Protein kinase-like (PK-like)"/>
    <property type="match status" value="1"/>
</dbReference>
<protein>
    <recommendedName>
        <fullName evidence="1">non-specific serine/threonine protein kinase</fullName>
        <ecNumber evidence="1">2.7.11.1</ecNumber>
    </recommendedName>
</protein>
<dbReference type="EC" id="2.7.11.1" evidence="1"/>
<keyword evidence="4" id="KW-0677">Repeat</keyword>
<evidence type="ECO:0000259" key="13">
    <source>
        <dbReference type="PROSITE" id="PS50011"/>
    </source>
</evidence>
<keyword evidence="12" id="KW-0812">Transmembrane</keyword>
<dbReference type="Pfam" id="PF00069">
    <property type="entry name" value="Pkinase"/>
    <property type="match status" value="1"/>
</dbReference>
<keyword evidence="12" id="KW-0472">Membrane</keyword>
<evidence type="ECO:0000256" key="10">
    <source>
        <dbReference type="PROSITE-ProRule" id="PRU10141"/>
    </source>
</evidence>
<dbReference type="OrthoDB" id="9762169at2"/>
<keyword evidence="6 15" id="KW-0418">Kinase</keyword>
<dbReference type="AlphaFoldDB" id="A0A316AD86"/>
<evidence type="ECO:0000256" key="5">
    <source>
        <dbReference type="ARBA" id="ARBA00022741"/>
    </source>
</evidence>
<proteinExistence type="predicted"/>
<dbReference type="CDD" id="cd14014">
    <property type="entry name" value="STKc_PknB_like"/>
    <property type="match status" value="1"/>
</dbReference>
<feature type="transmembrane region" description="Helical" evidence="12">
    <location>
        <begin position="357"/>
        <end position="378"/>
    </location>
</feature>
<feature type="compositionally biased region" description="Low complexity" evidence="11">
    <location>
        <begin position="585"/>
        <end position="624"/>
    </location>
</feature>
<dbReference type="FunFam" id="1.10.510.10:FF:000021">
    <property type="entry name" value="Serine/threonine protein kinase"/>
    <property type="match status" value="1"/>
</dbReference>
<evidence type="ECO:0000256" key="7">
    <source>
        <dbReference type="ARBA" id="ARBA00022840"/>
    </source>
</evidence>
<dbReference type="PANTHER" id="PTHR43289">
    <property type="entry name" value="MITOGEN-ACTIVATED PROTEIN KINASE KINASE KINASE 20-RELATED"/>
    <property type="match status" value="1"/>
</dbReference>
<dbReference type="SMART" id="SM00740">
    <property type="entry name" value="PASTA"/>
    <property type="match status" value="3"/>
</dbReference>
<organism evidence="15 16">
    <name type="scientific">Quadrisphaera granulorum</name>
    <dbReference type="NCBI Taxonomy" id="317664"/>
    <lineage>
        <taxon>Bacteria</taxon>
        <taxon>Bacillati</taxon>
        <taxon>Actinomycetota</taxon>
        <taxon>Actinomycetes</taxon>
        <taxon>Kineosporiales</taxon>
        <taxon>Kineosporiaceae</taxon>
        <taxon>Quadrisphaera</taxon>
    </lineage>
</organism>
<dbReference type="PROSITE" id="PS00107">
    <property type="entry name" value="PROTEIN_KINASE_ATP"/>
    <property type="match status" value="1"/>
</dbReference>
<comment type="catalytic activity">
    <reaction evidence="8">
        <text>L-threonyl-[protein] + ATP = O-phospho-L-threonyl-[protein] + ADP + H(+)</text>
        <dbReference type="Rhea" id="RHEA:46608"/>
        <dbReference type="Rhea" id="RHEA-COMP:11060"/>
        <dbReference type="Rhea" id="RHEA-COMP:11605"/>
        <dbReference type="ChEBI" id="CHEBI:15378"/>
        <dbReference type="ChEBI" id="CHEBI:30013"/>
        <dbReference type="ChEBI" id="CHEBI:30616"/>
        <dbReference type="ChEBI" id="CHEBI:61977"/>
        <dbReference type="ChEBI" id="CHEBI:456216"/>
        <dbReference type="EC" id="2.7.11.1"/>
    </reaction>
</comment>
<dbReference type="RefSeq" id="WP_109772817.1">
    <property type="nucleotide sequence ID" value="NZ_QGDQ01000002.1"/>
</dbReference>
<name>A0A316AD86_9ACTN</name>